<dbReference type="InterPro" id="IPR045851">
    <property type="entry name" value="AMP-bd_C_sf"/>
</dbReference>
<dbReference type="GO" id="GO:0006629">
    <property type="term" value="P:lipid metabolic process"/>
    <property type="evidence" value="ECO:0007669"/>
    <property type="project" value="InterPro"/>
</dbReference>
<comment type="similarity">
    <text evidence="1">Belongs to the ATP-dependent AMP-binding enzyme family.</text>
</comment>
<reference evidence="7" key="1">
    <citation type="submission" date="2018-05" db="EMBL/GenBank/DDBJ databases">
        <authorList>
            <person name="Lanie J.A."/>
            <person name="Ng W.-L."/>
            <person name="Kazmierczak K.M."/>
            <person name="Andrzejewski T.M."/>
            <person name="Davidsen T.M."/>
            <person name="Wayne K.J."/>
            <person name="Tettelin H."/>
            <person name="Glass J.I."/>
            <person name="Rusch D."/>
            <person name="Podicherti R."/>
            <person name="Tsui H.-C.T."/>
            <person name="Winkler M.E."/>
        </authorList>
    </citation>
    <scope>NUCLEOTIDE SEQUENCE</scope>
</reference>
<gene>
    <name evidence="7" type="ORF">METZ01_LOCUS39185</name>
</gene>
<feature type="domain" description="Acetyl-coenzyme A synthetase N-terminal" evidence="6">
    <location>
        <begin position="37"/>
        <end position="92"/>
    </location>
</feature>
<dbReference type="Gene3D" id="3.30.300.30">
    <property type="match status" value="1"/>
</dbReference>
<evidence type="ECO:0000259" key="6">
    <source>
        <dbReference type="Pfam" id="PF16177"/>
    </source>
</evidence>
<proteinExistence type="inferred from homology"/>
<keyword evidence="3" id="KW-0547">Nucleotide-binding</keyword>
<dbReference type="PANTHER" id="PTHR42921">
    <property type="entry name" value="ACETOACETYL-COA SYNTHETASE"/>
    <property type="match status" value="1"/>
</dbReference>
<evidence type="ECO:0000256" key="3">
    <source>
        <dbReference type="ARBA" id="ARBA00022741"/>
    </source>
</evidence>
<dbReference type="NCBIfam" id="NF002937">
    <property type="entry name" value="PRK03584.1"/>
    <property type="match status" value="1"/>
</dbReference>
<keyword evidence="4" id="KW-0067">ATP-binding</keyword>
<dbReference type="EMBL" id="UINC01001676">
    <property type="protein sequence ID" value="SUZ86331.1"/>
    <property type="molecule type" value="Genomic_DNA"/>
</dbReference>
<evidence type="ECO:0000313" key="7">
    <source>
        <dbReference type="EMBL" id="SUZ86331.1"/>
    </source>
</evidence>
<protein>
    <recommendedName>
        <fullName evidence="8">AMP-dependent synthetase/ligase domain-containing protein</fullName>
    </recommendedName>
</protein>
<keyword evidence="2" id="KW-0436">Ligase</keyword>
<dbReference type="Pfam" id="PF00501">
    <property type="entry name" value="AMP-binding"/>
    <property type="match status" value="1"/>
</dbReference>
<dbReference type="InterPro" id="IPR020845">
    <property type="entry name" value="AMP-binding_CS"/>
</dbReference>
<dbReference type="SUPFAM" id="SSF56801">
    <property type="entry name" value="Acetyl-CoA synthetase-like"/>
    <property type="match status" value="1"/>
</dbReference>
<feature type="domain" description="AMP-dependent synthetase/ligase" evidence="5">
    <location>
        <begin position="97"/>
        <end position="471"/>
    </location>
</feature>
<dbReference type="GO" id="GO:0005524">
    <property type="term" value="F:ATP binding"/>
    <property type="evidence" value="ECO:0007669"/>
    <property type="project" value="UniProtKB-KW"/>
</dbReference>
<dbReference type="PROSITE" id="PS00455">
    <property type="entry name" value="AMP_BINDING"/>
    <property type="match status" value="1"/>
</dbReference>
<evidence type="ECO:0000259" key="5">
    <source>
        <dbReference type="Pfam" id="PF00501"/>
    </source>
</evidence>
<evidence type="ECO:0000256" key="1">
    <source>
        <dbReference type="ARBA" id="ARBA00006432"/>
    </source>
</evidence>
<dbReference type="InterPro" id="IPR032387">
    <property type="entry name" value="ACAS_N"/>
</dbReference>
<organism evidence="7">
    <name type="scientific">marine metagenome</name>
    <dbReference type="NCBI Taxonomy" id="408172"/>
    <lineage>
        <taxon>unclassified sequences</taxon>
        <taxon>metagenomes</taxon>
        <taxon>ecological metagenomes</taxon>
    </lineage>
</organism>
<dbReference type="InterPro" id="IPR005914">
    <property type="entry name" value="Acac_CoA_synth"/>
</dbReference>
<sequence>MNHPRTVMWTPNENDTSLLTEYIGFLGAHHDLSFKNYAELHQWSVEYPEIFWSSFAKYAGINFTESPSKILQLDNHMVDAKWFVGSELNFAEHLFSRTDNFPAIIYRDEIGRRRELSYKELFDKVRSFAITLIDHGVTKGDVVAAIMTNCPETIIAMIATSSLGAIWTSCSPDFGADAIFDRIGQVKPKVLIAVDQYQYGGKTFNVTDKIASVSTKLENLSAIFIFQNSDTTPDYKNLKNAALFNECLDREETLSFASLPFDHPLYIMYSSGTTGKPKCIVHSAGGTLIQHMKEHQLHLNLKPRDRLFFFTTCGWMMWNWLVSALASKATILLYEGSPFYPYNECLWDIADEEKISHFGISPGYISTLMKANVVPRKKYKLESLRTILSTGSPLLSDHFQYIQDDIKDGVQISSISGGTDIISCFVLGNPILPVNKGEIQSIGLGMDVRVFNRDGQETSQQEKGELVCTQPFPSMPIGFFNDPENKKYKQSYFNNYKDIWAHGDFATITKNNGVIIFGRSDATLNSGGVRIGTAEIYRQTEKFPQILDAVVIETTKNSESIVTLFLKLNKADTLTDDLIANIKHRLKTYASPRHVPANIIQVDDIPKTISGKISELSVKAAIEGKEIKNIDALANPDSLIAFKKLAKEN</sequence>
<name>A0A381R3K4_9ZZZZ</name>
<accession>A0A381R3K4</accession>
<dbReference type="InterPro" id="IPR042099">
    <property type="entry name" value="ANL_N_sf"/>
</dbReference>
<evidence type="ECO:0000256" key="4">
    <source>
        <dbReference type="ARBA" id="ARBA00022840"/>
    </source>
</evidence>
<evidence type="ECO:0008006" key="8">
    <source>
        <dbReference type="Google" id="ProtNLM"/>
    </source>
</evidence>
<dbReference type="PANTHER" id="PTHR42921:SF1">
    <property type="entry name" value="ACETOACETYL-COA SYNTHETASE"/>
    <property type="match status" value="1"/>
</dbReference>
<dbReference type="NCBIfam" id="TIGR01217">
    <property type="entry name" value="ac_ac_CoA_syn"/>
    <property type="match status" value="1"/>
</dbReference>
<dbReference type="Gene3D" id="3.40.50.12780">
    <property type="entry name" value="N-terminal domain of ligase-like"/>
    <property type="match status" value="1"/>
</dbReference>
<dbReference type="InterPro" id="IPR000873">
    <property type="entry name" value="AMP-dep_synth/lig_dom"/>
</dbReference>
<dbReference type="Pfam" id="PF16177">
    <property type="entry name" value="ACAS_N"/>
    <property type="match status" value="1"/>
</dbReference>
<dbReference type="GO" id="GO:0030729">
    <property type="term" value="F:acetoacetate-CoA ligase activity"/>
    <property type="evidence" value="ECO:0007669"/>
    <property type="project" value="InterPro"/>
</dbReference>
<dbReference type="AlphaFoldDB" id="A0A381R3K4"/>
<evidence type="ECO:0000256" key="2">
    <source>
        <dbReference type="ARBA" id="ARBA00022598"/>
    </source>
</evidence>